<name>A0AAU9C5B5_9GAMM</name>
<accession>A0AAU9C5B5</accession>
<comment type="subcellular location">
    <subcellularLocation>
        <location evidence="1">Cytoplasm</location>
    </subcellularLocation>
</comment>
<dbReference type="GO" id="GO:0005737">
    <property type="term" value="C:cytoplasm"/>
    <property type="evidence" value="ECO:0007669"/>
    <property type="project" value="UniProtKB-SubCell"/>
</dbReference>
<dbReference type="PANTHER" id="PTHR34875">
    <property type="entry name" value="UPF0237 PROTEIN MJ1558"/>
    <property type="match status" value="1"/>
</dbReference>
<proteinExistence type="predicted"/>
<dbReference type="SUPFAM" id="SSF55021">
    <property type="entry name" value="ACT-like"/>
    <property type="match status" value="1"/>
</dbReference>
<dbReference type="Proteomes" id="UP001321825">
    <property type="component" value="Chromosome"/>
</dbReference>
<reference evidence="3" key="1">
    <citation type="journal article" date="2024" name="Int. J. Syst. Evol. Microbiol.">
        <title>Methylomarinovum tepidoasis sp. nov., a moderately thermophilic methanotroph of the family Methylothermaceae isolated from a deep-sea hydrothermal field.</title>
        <authorList>
            <person name="Hirayama H."/>
            <person name="Takaki Y."/>
            <person name="Abe M."/>
            <person name="Miyazaki M."/>
            <person name="Uematsu K."/>
            <person name="Matsui Y."/>
            <person name="Takai K."/>
        </authorList>
    </citation>
    <scope>NUCLEOTIDE SEQUENCE [LARGE SCALE GENOMIC DNA]</scope>
    <source>
        <strain evidence="3">IT-9</strain>
    </source>
</reference>
<dbReference type="InterPro" id="IPR045865">
    <property type="entry name" value="ACT-like_dom_sf"/>
</dbReference>
<evidence type="ECO:0000256" key="1">
    <source>
        <dbReference type="PIRNR" id="PIRNR028103"/>
    </source>
</evidence>
<keyword evidence="1" id="KW-0678">Repressor</keyword>
<dbReference type="Gene3D" id="3.30.70.260">
    <property type="match status" value="1"/>
</dbReference>
<keyword evidence="1" id="KW-0963">Cytoplasm</keyword>
<organism evidence="2 3">
    <name type="scientific">Methylomarinovum caldicuralii</name>
    <dbReference type="NCBI Taxonomy" id="438856"/>
    <lineage>
        <taxon>Bacteria</taxon>
        <taxon>Pseudomonadati</taxon>
        <taxon>Pseudomonadota</taxon>
        <taxon>Gammaproteobacteria</taxon>
        <taxon>Methylococcales</taxon>
        <taxon>Methylothermaceae</taxon>
        <taxon>Methylomarinovum</taxon>
    </lineage>
</organism>
<dbReference type="InterPro" id="IPR050990">
    <property type="entry name" value="UPF0237/GcvR_regulator"/>
</dbReference>
<dbReference type="EMBL" id="AP024714">
    <property type="protein sequence ID" value="BCX82948.1"/>
    <property type="molecule type" value="Genomic_DNA"/>
</dbReference>
<dbReference type="InterPro" id="IPR016867">
    <property type="entry name" value="GcvR"/>
</dbReference>
<protein>
    <recommendedName>
        <fullName evidence="1">Glycine cleavage system transcriptional repressor</fullName>
    </recommendedName>
</protein>
<keyword evidence="1" id="KW-0804">Transcription</keyword>
<evidence type="ECO:0000313" key="2">
    <source>
        <dbReference type="EMBL" id="BCX82948.1"/>
    </source>
</evidence>
<dbReference type="KEGG" id="mcau:MIT9_P2539"/>
<dbReference type="RefSeq" id="WP_317705331.1">
    <property type="nucleotide sequence ID" value="NZ_AP024714.1"/>
</dbReference>
<sequence>MQLIITAWGEPDGTLFERLLASIRESDCEVRECRMARIARGCACFLQVQGKWNHVARLESALAVLGQQAQIFHHRLEETTGEGKEESGELLYVADVVSREHAGVLEGLVAYFSQAGVGIQDLRCSSYRLPYVDATVCTIHMLLRIPPGIGVLSLRDDFLDYCEQLQVDAIFEPVKPIF</sequence>
<gene>
    <name evidence="2" type="ORF">MIT9_P2539</name>
</gene>
<dbReference type="PIRSF" id="PIRSF028103">
    <property type="entry name" value="GcvR"/>
    <property type="match status" value="1"/>
</dbReference>
<dbReference type="AlphaFoldDB" id="A0AAU9C5B5"/>
<dbReference type="PANTHER" id="PTHR34875:SF5">
    <property type="entry name" value="GLYCINE CLEAVAGE SYSTEM TRANSCRIPTIONAL REPRESSOR"/>
    <property type="match status" value="1"/>
</dbReference>
<keyword evidence="3" id="KW-1185">Reference proteome</keyword>
<dbReference type="GO" id="GO:0006355">
    <property type="term" value="P:regulation of DNA-templated transcription"/>
    <property type="evidence" value="ECO:0007669"/>
    <property type="project" value="UniProtKB-UniRule"/>
</dbReference>
<dbReference type="Pfam" id="PF13740">
    <property type="entry name" value="ACT_6"/>
    <property type="match status" value="1"/>
</dbReference>
<evidence type="ECO:0000313" key="3">
    <source>
        <dbReference type="Proteomes" id="UP001321825"/>
    </source>
</evidence>